<name>A0A0M6XUW6_9HYPH</name>
<organism evidence="9 10">
    <name type="scientific">Roseibium aggregatum</name>
    <dbReference type="NCBI Taxonomy" id="187304"/>
    <lineage>
        <taxon>Bacteria</taxon>
        <taxon>Pseudomonadati</taxon>
        <taxon>Pseudomonadota</taxon>
        <taxon>Alphaproteobacteria</taxon>
        <taxon>Hyphomicrobiales</taxon>
        <taxon>Stappiaceae</taxon>
        <taxon>Roseibium</taxon>
    </lineage>
</organism>
<comment type="similarity">
    <text evidence="2">Belongs to the YkuD family.</text>
</comment>
<accession>A0A0M6XUW6</accession>
<dbReference type="PROSITE" id="PS52029">
    <property type="entry name" value="LD_TPASE"/>
    <property type="match status" value="1"/>
</dbReference>
<keyword evidence="5 7" id="KW-0573">Peptidoglycan synthesis</keyword>
<dbReference type="Gene3D" id="1.10.101.10">
    <property type="entry name" value="PGBD-like superfamily/PGBD"/>
    <property type="match status" value="1"/>
</dbReference>
<reference evidence="10" key="1">
    <citation type="submission" date="2015-07" db="EMBL/GenBank/DDBJ databases">
        <authorList>
            <person name="Rodrigo-Torres Lidia"/>
            <person name="Arahal R.David."/>
        </authorList>
    </citation>
    <scope>NUCLEOTIDE SEQUENCE [LARGE SCALE GENOMIC DNA]</scope>
    <source>
        <strain evidence="10">CECT 4801</strain>
    </source>
</reference>
<dbReference type="InterPro" id="IPR036366">
    <property type="entry name" value="PGBDSf"/>
</dbReference>
<dbReference type="PANTHER" id="PTHR41533">
    <property type="entry name" value="L,D-TRANSPEPTIDASE HI_1667-RELATED"/>
    <property type="match status" value="1"/>
</dbReference>
<dbReference type="Pfam" id="PF01471">
    <property type="entry name" value="PG_binding_1"/>
    <property type="match status" value="1"/>
</dbReference>
<dbReference type="GO" id="GO:0004180">
    <property type="term" value="F:carboxypeptidase activity"/>
    <property type="evidence" value="ECO:0007669"/>
    <property type="project" value="UniProtKB-ARBA"/>
</dbReference>
<feature type="active site" description="Nucleophile" evidence="7">
    <location>
        <position position="378"/>
    </location>
</feature>
<evidence type="ECO:0000256" key="1">
    <source>
        <dbReference type="ARBA" id="ARBA00004752"/>
    </source>
</evidence>
<dbReference type="CDD" id="cd16913">
    <property type="entry name" value="YkuD_like"/>
    <property type="match status" value="1"/>
</dbReference>
<dbReference type="InterPro" id="IPR005490">
    <property type="entry name" value="LD_TPept_cat_dom"/>
</dbReference>
<dbReference type="Proteomes" id="UP000048926">
    <property type="component" value="Unassembled WGS sequence"/>
</dbReference>
<dbReference type="GO" id="GO:0008360">
    <property type="term" value="P:regulation of cell shape"/>
    <property type="evidence" value="ECO:0007669"/>
    <property type="project" value="UniProtKB-UniRule"/>
</dbReference>
<evidence type="ECO:0000256" key="4">
    <source>
        <dbReference type="ARBA" id="ARBA00022960"/>
    </source>
</evidence>
<evidence type="ECO:0000256" key="2">
    <source>
        <dbReference type="ARBA" id="ARBA00005992"/>
    </source>
</evidence>
<dbReference type="AlphaFoldDB" id="A0A0M6XUW6"/>
<dbReference type="InterPro" id="IPR052905">
    <property type="entry name" value="LD-transpeptidase_YkuD-like"/>
</dbReference>
<gene>
    <name evidence="9" type="ORF">LAL4801_00033</name>
</gene>
<proteinExistence type="inferred from homology"/>
<feature type="active site" description="Proton donor/acceptor" evidence="7">
    <location>
        <position position="359"/>
    </location>
</feature>
<keyword evidence="10" id="KW-1185">Reference proteome</keyword>
<dbReference type="InterPro" id="IPR002477">
    <property type="entry name" value="Peptidoglycan-bd-like"/>
</dbReference>
<keyword evidence="3" id="KW-0808">Transferase</keyword>
<dbReference type="Gene3D" id="2.40.440.10">
    <property type="entry name" value="L,D-transpeptidase catalytic domain-like"/>
    <property type="match status" value="1"/>
</dbReference>
<dbReference type="GO" id="GO:0071555">
    <property type="term" value="P:cell wall organization"/>
    <property type="evidence" value="ECO:0007669"/>
    <property type="project" value="UniProtKB-UniRule"/>
</dbReference>
<dbReference type="InterPro" id="IPR036365">
    <property type="entry name" value="PGBD-like_sf"/>
</dbReference>
<evidence type="ECO:0000256" key="5">
    <source>
        <dbReference type="ARBA" id="ARBA00022984"/>
    </source>
</evidence>
<comment type="pathway">
    <text evidence="1 7">Cell wall biogenesis; peptidoglycan biosynthesis.</text>
</comment>
<dbReference type="PANTHER" id="PTHR41533:SF2">
    <property type="entry name" value="BLR7131 PROTEIN"/>
    <property type="match status" value="1"/>
</dbReference>
<protein>
    <submittedName>
        <fullName evidence="9">Murein L,D-transpeptidase</fullName>
    </submittedName>
</protein>
<evidence type="ECO:0000256" key="3">
    <source>
        <dbReference type="ARBA" id="ARBA00022679"/>
    </source>
</evidence>
<dbReference type="EMBL" id="CXST01000001">
    <property type="protein sequence ID" value="CTQ41615.1"/>
    <property type="molecule type" value="Genomic_DNA"/>
</dbReference>
<dbReference type="GO" id="GO:0009252">
    <property type="term" value="P:peptidoglycan biosynthetic process"/>
    <property type="evidence" value="ECO:0007669"/>
    <property type="project" value="UniProtKB-UniPathway"/>
</dbReference>
<dbReference type="InterPro" id="IPR038063">
    <property type="entry name" value="Transpep_catalytic_dom"/>
</dbReference>
<dbReference type="Pfam" id="PF03734">
    <property type="entry name" value="YkuD"/>
    <property type="match status" value="1"/>
</dbReference>
<sequence length="460" mass="51850">MACFVGLNPAYLKNICAEWRCNMGSAMNLLSGPFGIKRHWKWTAGKTLKSMMMLGVVTPVMIATGAQAQTAPMTFAQNQQVEWADNFDIATDHITEVKSSAPTLSPQTADYIAAAIDRYQRIVQAGGWGTVSAGGKALRIGAKDPRVVELRRRLIVSGDLEQQAGLSDTFDSYVDAGLRRFQLRHGLIPDGVMGDGTVTALNISADVRLRQLETNMIRMRSMSGFLGDRYVMVNIPAAEIEAVENGMVRSRHTAVVGKIDRQTPILNSKIYELNFNPYWTVPKSIIRKDLIPKMKEDPQYLAKNNIRIFDWSNNELNWQQIDWNTDEATQYRFTQDPGSENSLGSVRINFHNKHQVYLHDTPSKTLFGEANRFHSSGCVRVQNVRELVTWLLQSTTPDWDRGRVDGVIRTGDREDVKLKSQIPLYLTYITAWANADGVVHFRDDIYDRDDLYGTGEQARL</sequence>
<dbReference type="STRING" id="187304.B0E33_01815"/>
<evidence type="ECO:0000256" key="7">
    <source>
        <dbReference type="PROSITE-ProRule" id="PRU01373"/>
    </source>
</evidence>
<dbReference type="SUPFAM" id="SSF47090">
    <property type="entry name" value="PGBD-like"/>
    <property type="match status" value="1"/>
</dbReference>
<evidence type="ECO:0000259" key="8">
    <source>
        <dbReference type="PROSITE" id="PS52029"/>
    </source>
</evidence>
<dbReference type="SUPFAM" id="SSF141523">
    <property type="entry name" value="L,D-transpeptidase catalytic domain-like"/>
    <property type="match status" value="1"/>
</dbReference>
<keyword evidence="6 7" id="KW-0961">Cell wall biogenesis/degradation</keyword>
<evidence type="ECO:0000256" key="6">
    <source>
        <dbReference type="ARBA" id="ARBA00023316"/>
    </source>
</evidence>
<evidence type="ECO:0000313" key="9">
    <source>
        <dbReference type="EMBL" id="CTQ41615.1"/>
    </source>
</evidence>
<evidence type="ECO:0000313" key="10">
    <source>
        <dbReference type="Proteomes" id="UP000048926"/>
    </source>
</evidence>
<dbReference type="GO" id="GO:0016740">
    <property type="term" value="F:transferase activity"/>
    <property type="evidence" value="ECO:0007669"/>
    <property type="project" value="UniProtKB-KW"/>
</dbReference>
<feature type="domain" description="L,D-TPase catalytic" evidence="8">
    <location>
        <begin position="229"/>
        <end position="408"/>
    </location>
</feature>
<dbReference type="UniPathway" id="UPA00219"/>
<keyword evidence="4 7" id="KW-0133">Cell shape</keyword>